<dbReference type="Proteomes" id="UP001557465">
    <property type="component" value="Unassembled WGS sequence"/>
</dbReference>
<dbReference type="GO" id="GO:0016746">
    <property type="term" value="F:acyltransferase activity"/>
    <property type="evidence" value="ECO:0007669"/>
    <property type="project" value="UniProtKB-KW"/>
</dbReference>
<dbReference type="InterPro" id="IPR017939">
    <property type="entry name" value="G-Glutamylcylcotransferase"/>
</dbReference>
<organism evidence="3 4">
    <name type="scientific">Thioclava arctica</name>
    <dbReference type="NCBI Taxonomy" id="3238301"/>
    <lineage>
        <taxon>Bacteria</taxon>
        <taxon>Pseudomonadati</taxon>
        <taxon>Pseudomonadota</taxon>
        <taxon>Alphaproteobacteria</taxon>
        <taxon>Rhodobacterales</taxon>
        <taxon>Paracoccaceae</taxon>
        <taxon>Thioclava</taxon>
    </lineage>
</organism>
<dbReference type="Gene3D" id="3.10.490.10">
    <property type="entry name" value="Gamma-glutamyl cyclotransferase-like"/>
    <property type="match status" value="1"/>
</dbReference>
<dbReference type="CDD" id="cd06661">
    <property type="entry name" value="GGCT_like"/>
    <property type="match status" value="1"/>
</dbReference>
<dbReference type="InterPro" id="IPR036568">
    <property type="entry name" value="GGCT-like_sf"/>
</dbReference>
<dbReference type="SUPFAM" id="SSF110857">
    <property type="entry name" value="Gamma-glutamyl cyclotransferase-like"/>
    <property type="match status" value="1"/>
</dbReference>
<dbReference type="PANTHER" id="PTHR12935:SF0">
    <property type="entry name" value="GAMMA-GLUTAMYLCYCLOTRANSFERASE"/>
    <property type="match status" value="1"/>
</dbReference>
<keyword evidence="4" id="KW-1185">Reference proteome</keyword>
<dbReference type="RefSeq" id="WP_368392021.1">
    <property type="nucleotide sequence ID" value="NZ_JBFRYC010000005.1"/>
</dbReference>
<feature type="domain" description="Gamma-glutamylcyclotransferase AIG2-like" evidence="2">
    <location>
        <begin position="6"/>
        <end position="99"/>
    </location>
</feature>
<dbReference type="EMBL" id="JBFRYC010000005">
    <property type="protein sequence ID" value="MEX1662172.1"/>
    <property type="molecule type" value="Genomic_DNA"/>
</dbReference>
<dbReference type="Pfam" id="PF06094">
    <property type="entry name" value="GGACT"/>
    <property type="match status" value="1"/>
</dbReference>
<accession>A0ABV3TLS0</accession>
<dbReference type="EC" id="2.3.2.-" evidence="3"/>
<keyword evidence="3" id="KW-0012">Acyltransferase</keyword>
<name>A0ABV3TLS0_9RHOB</name>
<evidence type="ECO:0000313" key="4">
    <source>
        <dbReference type="Proteomes" id="UP001557465"/>
    </source>
</evidence>
<comment type="caution">
    <text evidence="3">The sequence shown here is derived from an EMBL/GenBank/DDBJ whole genome shotgun (WGS) entry which is preliminary data.</text>
</comment>
<dbReference type="InterPro" id="IPR009288">
    <property type="entry name" value="AIG2-like_dom"/>
</dbReference>
<keyword evidence="3" id="KW-0808">Transferase</keyword>
<protein>
    <submittedName>
        <fullName evidence="3">Gamma-glutamylcyclotransferase family protein</fullName>
        <ecNumber evidence="3">2.3.2.-</ecNumber>
    </submittedName>
</protein>
<evidence type="ECO:0000259" key="2">
    <source>
        <dbReference type="Pfam" id="PF06094"/>
    </source>
</evidence>
<dbReference type="InterPro" id="IPR013024">
    <property type="entry name" value="GGCT-like"/>
</dbReference>
<dbReference type="PANTHER" id="PTHR12935">
    <property type="entry name" value="GAMMA-GLUTAMYLCYCLOTRANSFERASE"/>
    <property type="match status" value="1"/>
</dbReference>
<reference evidence="3 4" key="1">
    <citation type="journal article" date="2011" name="Int. J. Syst. Evol. Microbiol.">
        <title>Zhongshania antarctica gen. nov., sp. nov. and Zhongshania guokunii sp. nov., gammaproteobacteria respectively isolated from coastal attached (fast) ice and surface seawater of the Antarctic.</title>
        <authorList>
            <person name="Li H.J."/>
            <person name="Zhang X.Y."/>
            <person name="Chen C.X."/>
            <person name="Zhang Y.J."/>
            <person name="Gao Z.M."/>
            <person name="Yu Y."/>
            <person name="Chen X.L."/>
            <person name="Chen B."/>
            <person name="Zhang Y.Z."/>
        </authorList>
    </citation>
    <scope>NUCLEOTIDE SEQUENCE [LARGE SCALE GENOMIC DNA]</scope>
    <source>
        <strain evidence="3 4">15-R06ZXC-3</strain>
    </source>
</reference>
<evidence type="ECO:0000313" key="3">
    <source>
        <dbReference type="EMBL" id="MEX1662172.1"/>
    </source>
</evidence>
<proteinExistence type="predicted"/>
<keyword evidence="1" id="KW-0456">Lyase</keyword>
<gene>
    <name evidence="3" type="ORF">AB4874_11005</name>
</gene>
<sequence>MPCYLAYGSNLLTSRLAARCPSARVIGTARVPGHSLDFSKRGRDGSGKASITPGRGGAVGVLYDIAPTDIPALDDAEGAGKHYEKIELTLSAGPRAFTYRALIRADGLAPFAWYLALIRAGRREHGLALDDLAHIAPLPDPQADRPAFLQARDALMRAGYADWRTAL</sequence>
<evidence type="ECO:0000256" key="1">
    <source>
        <dbReference type="ARBA" id="ARBA00023239"/>
    </source>
</evidence>